<evidence type="ECO:0000313" key="6">
    <source>
        <dbReference type="Proteomes" id="UP000264800"/>
    </source>
</evidence>
<dbReference type="PROSITE" id="PS51233">
    <property type="entry name" value="VWFD"/>
    <property type="match status" value="1"/>
</dbReference>
<sequence length="647" mass="72496">MLRLLFYLSAVITLPGVAAVRTDSSSVFNISSCPIMFYGQKYEEVYVNLTSENIVICFNGFYSPQSRGDCLLGPKVEKAYFEVHERSSLLEERVHENVRDIKTSMNCYVYFELWREESVAQLSITSFERQAALKLNLFLSDTVDVDVLVDNNSVDALTVTNPSDYVYNVAYTDISGCRDSGLAYKAGTVVNSVPETCLSFICSETAVLQNSTCGPLERCQGNGSCFLDAICTVTGPTVIDFFGHLDFVKDRCVYSLLNIPSVSDFQVLAKFQERRRKDVSFLDSVTLEVNGTHIHLKQGGIVLVEDTPLNLNSSAQVVHGLQLSKDQTGVTAMLQIDDLKITIFFDGYTGQILVEGPAGPSLQGLCQNSSEPRLPEYSSTSCETQYNDTEDHFINCTKITERCNLLKEAPFTSCPIDPEPYITACTDTLCKYPAVDGLKCQFLEAYVKACSLFSNTTLEDWRSKAECPSPEAFCQEMTCSDHEFCGEKNDCEETRCFCRPIFASKYRERNTLGDPTVCRRNTASLTLAGCLLEDKGIDYTFLHLNDPTCRGQMNERTHMVTFCFRSKRCGTEVSVNNSRIIYKNTITNKNSFSDMIVRQNQVKIEFSCYLNQPGIKSMALRYKDVMMPESHSSSTPSLQHSTRLKQS</sequence>
<feature type="signal peptide" evidence="2">
    <location>
        <begin position="1"/>
        <end position="19"/>
    </location>
</feature>
<proteinExistence type="predicted"/>
<feature type="domain" description="ZP" evidence="3">
    <location>
        <begin position="517"/>
        <end position="647"/>
    </location>
</feature>
<dbReference type="Ensembl" id="ENSKMAT00000027963.1">
    <property type="protein sequence ID" value="ENSKMAP00000027618.1"/>
    <property type="gene ID" value="ENSKMAG00000020461.1"/>
</dbReference>
<dbReference type="SMART" id="SM00832">
    <property type="entry name" value="C8"/>
    <property type="match status" value="1"/>
</dbReference>
<evidence type="ECO:0000259" key="3">
    <source>
        <dbReference type="PROSITE" id="PS51034"/>
    </source>
</evidence>
<dbReference type="InterPro" id="IPR001846">
    <property type="entry name" value="VWF_type-D"/>
</dbReference>
<dbReference type="OrthoDB" id="8440269at2759"/>
<dbReference type="Proteomes" id="UP000264800">
    <property type="component" value="Unplaced"/>
</dbReference>
<reference evidence="5" key="2">
    <citation type="submission" date="2025-09" db="UniProtKB">
        <authorList>
            <consortium name="Ensembl"/>
        </authorList>
    </citation>
    <scope>IDENTIFICATION</scope>
</reference>
<dbReference type="Pfam" id="PF08742">
    <property type="entry name" value="C8"/>
    <property type="match status" value="1"/>
</dbReference>
<dbReference type="InterPro" id="IPR001507">
    <property type="entry name" value="ZP_dom"/>
</dbReference>
<evidence type="ECO:0000259" key="4">
    <source>
        <dbReference type="PROSITE" id="PS51233"/>
    </source>
</evidence>
<reference evidence="5" key="1">
    <citation type="submission" date="2025-08" db="UniProtKB">
        <authorList>
            <consortium name="Ensembl"/>
        </authorList>
    </citation>
    <scope>IDENTIFICATION</scope>
</reference>
<organism evidence="5 6">
    <name type="scientific">Kryptolebias marmoratus</name>
    <name type="common">Mangrove killifish</name>
    <name type="synonym">Rivulus marmoratus</name>
    <dbReference type="NCBI Taxonomy" id="37003"/>
    <lineage>
        <taxon>Eukaryota</taxon>
        <taxon>Metazoa</taxon>
        <taxon>Chordata</taxon>
        <taxon>Craniata</taxon>
        <taxon>Vertebrata</taxon>
        <taxon>Euteleostomi</taxon>
        <taxon>Actinopterygii</taxon>
        <taxon>Neopterygii</taxon>
        <taxon>Teleostei</taxon>
        <taxon>Neoteleostei</taxon>
        <taxon>Acanthomorphata</taxon>
        <taxon>Ovalentaria</taxon>
        <taxon>Atherinomorphae</taxon>
        <taxon>Cyprinodontiformes</taxon>
        <taxon>Rivulidae</taxon>
        <taxon>Kryptolebias</taxon>
    </lineage>
</organism>
<keyword evidence="6" id="KW-1185">Reference proteome</keyword>
<dbReference type="PANTHER" id="PTHR46160:SF9">
    <property type="entry name" value="PROTEIN PRY2-RELATED"/>
    <property type="match status" value="1"/>
</dbReference>
<dbReference type="KEGG" id="kmr:108250204"/>
<dbReference type="InterPro" id="IPR014853">
    <property type="entry name" value="VWF/SSPO/ZAN-like_Cys-rich_dom"/>
</dbReference>
<feature type="domain" description="VWFD" evidence="4">
    <location>
        <begin position="229"/>
        <end position="404"/>
    </location>
</feature>
<dbReference type="InterPro" id="IPR052749">
    <property type="entry name" value="Alpha-tectorin"/>
</dbReference>
<evidence type="ECO:0000256" key="1">
    <source>
        <dbReference type="SAM" id="MobiDB-lite"/>
    </source>
</evidence>
<evidence type="ECO:0000313" key="5">
    <source>
        <dbReference type="Ensembl" id="ENSKMAP00000027618.1"/>
    </source>
</evidence>
<evidence type="ECO:0000256" key="2">
    <source>
        <dbReference type="SAM" id="SignalP"/>
    </source>
</evidence>
<protein>
    <submittedName>
        <fullName evidence="5">Uncharacterized LOC108250204</fullName>
    </submittedName>
</protein>
<dbReference type="AlphaFoldDB" id="A0A3Q3BCB4"/>
<dbReference type="Gene3D" id="2.60.40.3210">
    <property type="entry name" value="Zona pellucida, ZP-N domain"/>
    <property type="match status" value="1"/>
</dbReference>
<feature type="chain" id="PRO_5018771511" evidence="2">
    <location>
        <begin position="20"/>
        <end position="647"/>
    </location>
</feature>
<feature type="region of interest" description="Disordered" evidence="1">
    <location>
        <begin position="628"/>
        <end position="647"/>
    </location>
</feature>
<feature type="compositionally biased region" description="Low complexity" evidence="1">
    <location>
        <begin position="630"/>
        <end position="641"/>
    </location>
</feature>
<dbReference type="RefSeq" id="XP_017295460.1">
    <property type="nucleotide sequence ID" value="XM_017439971.3"/>
</dbReference>
<dbReference type="GeneID" id="108250204"/>
<name>A0A3Q3BCB4_KRYMA</name>
<keyword evidence="2" id="KW-0732">Signal</keyword>
<dbReference type="GeneTree" id="ENSGT00940000156038"/>
<dbReference type="PROSITE" id="PS51034">
    <property type="entry name" value="ZP_2"/>
    <property type="match status" value="1"/>
</dbReference>
<dbReference type="PANTHER" id="PTHR46160">
    <property type="entry name" value="ALPHA-TECTORIN-RELATED"/>
    <property type="match status" value="1"/>
</dbReference>
<accession>A0A3Q3BCB4</accession>